<proteinExistence type="predicted"/>
<feature type="compositionally biased region" description="Low complexity" evidence="1">
    <location>
        <begin position="210"/>
        <end position="224"/>
    </location>
</feature>
<dbReference type="VEuPathDB" id="VectorBase:LOC119179195"/>
<dbReference type="Proteomes" id="UP000821866">
    <property type="component" value="Chromosome 8"/>
</dbReference>
<evidence type="ECO:0000313" key="2">
    <source>
        <dbReference type="EMBL" id="KAH8019316.1"/>
    </source>
</evidence>
<keyword evidence="3" id="KW-1185">Reference proteome</keyword>
<evidence type="ECO:0000256" key="1">
    <source>
        <dbReference type="SAM" id="MobiDB-lite"/>
    </source>
</evidence>
<organism evidence="2 3">
    <name type="scientific">Rhipicephalus microplus</name>
    <name type="common">Cattle tick</name>
    <name type="synonym">Boophilus microplus</name>
    <dbReference type="NCBI Taxonomy" id="6941"/>
    <lineage>
        <taxon>Eukaryota</taxon>
        <taxon>Metazoa</taxon>
        <taxon>Ecdysozoa</taxon>
        <taxon>Arthropoda</taxon>
        <taxon>Chelicerata</taxon>
        <taxon>Arachnida</taxon>
        <taxon>Acari</taxon>
        <taxon>Parasitiformes</taxon>
        <taxon>Ixodida</taxon>
        <taxon>Ixodoidea</taxon>
        <taxon>Ixodidae</taxon>
        <taxon>Rhipicephalinae</taxon>
        <taxon>Rhipicephalus</taxon>
        <taxon>Boophilus</taxon>
    </lineage>
</organism>
<dbReference type="AlphaFoldDB" id="A0A9J6DAY5"/>
<comment type="caution">
    <text evidence="2">The sequence shown here is derived from an EMBL/GenBank/DDBJ whole genome shotgun (WGS) entry which is preliminary data.</text>
</comment>
<evidence type="ECO:0000313" key="3">
    <source>
        <dbReference type="Proteomes" id="UP000821866"/>
    </source>
</evidence>
<protein>
    <submittedName>
        <fullName evidence="2">Uncharacterized protein</fullName>
    </submittedName>
</protein>
<accession>A0A9J6DAY5</accession>
<feature type="region of interest" description="Disordered" evidence="1">
    <location>
        <begin position="157"/>
        <end position="230"/>
    </location>
</feature>
<reference evidence="2" key="2">
    <citation type="submission" date="2021-09" db="EMBL/GenBank/DDBJ databases">
        <authorList>
            <person name="Jia N."/>
            <person name="Wang J."/>
            <person name="Shi W."/>
            <person name="Du L."/>
            <person name="Sun Y."/>
            <person name="Zhan W."/>
            <person name="Jiang J."/>
            <person name="Wang Q."/>
            <person name="Zhang B."/>
            <person name="Ji P."/>
            <person name="Sakyi L.B."/>
            <person name="Cui X."/>
            <person name="Yuan T."/>
            <person name="Jiang B."/>
            <person name="Yang W."/>
            <person name="Lam T.T.-Y."/>
            <person name="Chang Q."/>
            <person name="Ding S."/>
            <person name="Wang X."/>
            <person name="Zhu J."/>
            <person name="Ruan X."/>
            <person name="Zhao L."/>
            <person name="Wei J."/>
            <person name="Que T."/>
            <person name="Du C."/>
            <person name="Cheng J."/>
            <person name="Dai P."/>
            <person name="Han X."/>
            <person name="Huang E."/>
            <person name="Gao Y."/>
            <person name="Liu J."/>
            <person name="Shao H."/>
            <person name="Ye R."/>
            <person name="Li L."/>
            <person name="Wei W."/>
            <person name="Wang X."/>
            <person name="Wang C."/>
            <person name="Huo Q."/>
            <person name="Li W."/>
            <person name="Guo W."/>
            <person name="Chen H."/>
            <person name="Chen S."/>
            <person name="Zhou L."/>
            <person name="Zhou L."/>
            <person name="Ni X."/>
            <person name="Tian J."/>
            <person name="Zhou Y."/>
            <person name="Sheng Y."/>
            <person name="Liu T."/>
            <person name="Pan Y."/>
            <person name="Xia L."/>
            <person name="Li J."/>
            <person name="Zhao F."/>
            <person name="Cao W."/>
        </authorList>
    </citation>
    <scope>NUCLEOTIDE SEQUENCE</scope>
    <source>
        <strain evidence="2">Rmic-2018</strain>
        <tissue evidence="2">Larvae</tissue>
    </source>
</reference>
<sequence length="296" mass="32998">MDSVRTQRLVLKKELVEFFKACLSAPHALAQLALAPAHVVHAQKLGVIPQQRSRVLMGDRVQRLQLMPLTDGPQPRRRFFHGRYPHPPPRFEGLMVAANVQQWLGLPSTFPWTAGPTLPTEPSPYYFVQRPYSVVTRFPSLPPWMVPAVSYEHGIPWPPDRSPDASPDVTTNGTPPRLAERQLVKSRGSQPPVEKGTEVVRSQATRVRSPKSATPSRSKTSRSSPSKEEEEYIELVLSRLLRTVADLGLGVPAKKEEPRCSTSRLVYSAAMLRSLNVSSRVPTPASKSEPRDKNPE</sequence>
<gene>
    <name evidence="2" type="ORF">HPB51_018828</name>
</gene>
<reference evidence="2" key="1">
    <citation type="journal article" date="2020" name="Cell">
        <title>Large-Scale Comparative Analyses of Tick Genomes Elucidate Their Genetic Diversity and Vector Capacities.</title>
        <authorList>
            <consortium name="Tick Genome and Microbiome Consortium (TIGMIC)"/>
            <person name="Jia N."/>
            <person name="Wang J."/>
            <person name="Shi W."/>
            <person name="Du L."/>
            <person name="Sun Y."/>
            <person name="Zhan W."/>
            <person name="Jiang J.F."/>
            <person name="Wang Q."/>
            <person name="Zhang B."/>
            <person name="Ji P."/>
            <person name="Bell-Sakyi L."/>
            <person name="Cui X.M."/>
            <person name="Yuan T.T."/>
            <person name="Jiang B.G."/>
            <person name="Yang W.F."/>
            <person name="Lam T.T."/>
            <person name="Chang Q.C."/>
            <person name="Ding S.J."/>
            <person name="Wang X.J."/>
            <person name="Zhu J.G."/>
            <person name="Ruan X.D."/>
            <person name="Zhao L."/>
            <person name="Wei J.T."/>
            <person name="Ye R.Z."/>
            <person name="Que T.C."/>
            <person name="Du C.H."/>
            <person name="Zhou Y.H."/>
            <person name="Cheng J.X."/>
            <person name="Dai P.F."/>
            <person name="Guo W.B."/>
            <person name="Han X.H."/>
            <person name="Huang E.J."/>
            <person name="Li L.F."/>
            <person name="Wei W."/>
            <person name="Gao Y.C."/>
            <person name="Liu J.Z."/>
            <person name="Shao H.Z."/>
            <person name="Wang X."/>
            <person name="Wang C.C."/>
            <person name="Yang T.C."/>
            <person name="Huo Q.B."/>
            <person name="Li W."/>
            <person name="Chen H.Y."/>
            <person name="Chen S.E."/>
            <person name="Zhou L.G."/>
            <person name="Ni X.B."/>
            <person name="Tian J.H."/>
            <person name="Sheng Y."/>
            <person name="Liu T."/>
            <person name="Pan Y.S."/>
            <person name="Xia L.Y."/>
            <person name="Li J."/>
            <person name="Zhao F."/>
            <person name="Cao W.C."/>
        </authorList>
    </citation>
    <scope>NUCLEOTIDE SEQUENCE</scope>
    <source>
        <strain evidence="2">Rmic-2018</strain>
    </source>
</reference>
<dbReference type="EMBL" id="JABSTU010000010">
    <property type="protein sequence ID" value="KAH8019316.1"/>
    <property type="molecule type" value="Genomic_DNA"/>
</dbReference>
<feature type="region of interest" description="Disordered" evidence="1">
    <location>
        <begin position="275"/>
        <end position="296"/>
    </location>
</feature>
<name>A0A9J6DAY5_RHIMP</name>